<evidence type="ECO:0000256" key="2">
    <source>
        <dbReference type="SAM" id="Phobius"/>
    </source>
</evidence>
<sequence>MNAARQRRMTSNSRHSRQVGGPAHPRPDGGYLLDMEELSMLVDSEGNGAAAARAPPLQKTLSRKPSHRADRTAPDDGGGATRGGAALPPATAASAAAAVSDKFVVVELAPQVGAAVMSVSPSQGRRTHGRRAAAPWLHPRRVLVFFATLSSMGTILLLYFTLSMGKMGEGDADSR</sequence>
<accession>A0A7I8K9R2</accession>
<proteinExistence type="predicted"/>
<evidence type="ECO:0000313" key="3">
    <source>
        <dbReference type="EMBL" id="CAA7394490.1"/>
    </source>
</evidence>
<evidence type="ECO:0000313" key="4">
    <source>
        <dbReference type="Proteomes" id="UP000663760"/>
    </source>
</evidence>
<dbReference type="OrthoDB" id="683938at2759"/>
<organism evidence="3 4">
    <name type="scientific">Spirodela intermedia</name>
    <name type="common">Intermediate duckweed</name>
    <dbReference type="NCBI Taxonomy" id="51605"/>
    <lineage>
        <taxon>Eukaryota</taxon>
        <taxon>Viridiplantae</taxon>
        <taxon>Streptophyta</taxon>
        <taxon>Embryophyta</taxon>
        <taxon>Tracheophyta</taxon>
        <taxon>Spermatophyta</taxon>
        <taxon>Magnoliopsida</taxon>
        <taxon>Liliopsida</taxon>
        <taxon>Araceae</taxon>
        <taxon>Lemnoideae</taxon>
        <taxon>Spirodela</taxon>
    </lineage>
</organism>
<gene>
    <name evidence="3" type="ORF">SI8410_04005151</name>
</gene>
<dbReference type="EMBL" id="LR746267">
    <property type="protein sequence ID" value="CAA7394490.1"/>
    <property type="molecule type" value="Genomic_DNA"/>
</dbReference>
<keyword evidence="2" id="KW-0472">Membrane</keyword>
<evidence type="ECO:0000256" key="1">
    <source>
        <dbReference type="SAM" id="MobiDB-lite"/>
    </source>
</evidence>
<reference evidence="3" key="1">
    <citation type="submission" date="2020-02" db="EMBL/GenBank/DDBJ databases">
        <authorList>
            <person name="Scholz U."/>
            <person name="Mascher M."/>
            <person name="Fiebig A."/>
        </authorList>
    </citation>
    <scope>NUCLEOTIDE SEQUENCE</scope>
</reference>
<protein>
    <submittedName>
        <fullName evidence="3">Uncharacterized protein</fullName>
    </submittedName>
</protein>
<feature type="region of interest" description="Disordered" evidence="1">
    <location>
        <begin position="1"/>
        <end position="86"/>
    </location>
</feature>
<keyword evidence="4" id="KW-1185">Reference proteome</keyword>
<dbReference type="PANTHER" id="PTHR34064">
    <property type="entry name" value="OS04G0672300 PROTEIN"/>
    <property type="match status" value="1"/>
</dbReference>
<dbReference type="Proteomes" id="UP000663760">
    <property type="component" value="Chromosome 4"/>
</dbReference>
<dbReference type="PANTHER" id="PTHR34064:SF4">
    <property type="entry name" value="PROTEIN, PUTATIVE-RELATED"/>
    <property type="match status" value="1"/>
</dbReference>
<keyword evidence="2" id="KW-1133">Transmembrane helix</keyword>
<name>A0A7I8K9R2_SPIIN</name>
<keyword evidence="2" id="KW-0812">Transmembrane</keyword>
<feature type="transmembrane region" description="Helical" evidence="2">
    <location>
        <begin position="142"/>
        <end position="162"/>
    </location>
</feature>
<dbReference type="AlphaFoldDB" id="A0A7I8K9R2"/>